<dbReference type="Gene3D" id="3.40.50.300">
    <property type="entry name" value="P-loop containing nucleotide triphosphate hydrolases"/>
    <property type="match status" value="1"/>
</dbReference>
<evidence type="ECO:0000313" key="2">
    <source>
        <dbReference type="Proteomes" id="UP000717364"/>
    </source>
</evidence>
<dbReference type="AlphaFoldDB" id="A0A947DID5"/>
<accession>A0A947DID5</accession>
<reference evidence="1" key="2">
    <citation type="journal article" date="2021" name="Mar. Drugs">
        <title>Genome Reduction and Secondary Metabolism of the Marine Sponge-Associated Cyanobacterium Leptothoe.</title>
        <authorList>
            <person name="Konstantinou D."/>
            <person name="Popin R.V."/>
            <person name="Fewer D.P."/>
            <person name="Sivonen K."/>
            <person name="Gkelis S."/>
        </authorList>
    </citation>
    <scope>NUCLEOTIDE SEQUENCE</scope>
    <source>
        <strain evidence="1">TAU-MAC 1115</strain>
    </source>
</reference>
<dbReference type="Pfam" id="PF08477">
    <property type="entry name" value="Roc"/>
    <property type="match status" value="1"/>
</dbReference>
<evidence type="ECO:0000313" key="1">
    <source>
        <dbReference type="EMBL" id="MBT9317566.1"/>
    </source>
</evidence>
<sequence length="58" mass="6706">MLSDLAGQHVYRSIHSIFLNNVDAALMLFDPTNRQQPLKGTDFWLEKLKGKNNSLRVY</sequence>
<proteinExistence type="predicted"/>
<keyword evidence="2" id="KW-1185">Reference proteome</keyword>
<gene>
    <name evidence="1" type="ORF">IXB50_19260</name>
</gene>
<name>A0A947DID5_9CYAN</name>
<organism evidence="1 2">
    <name type="scientific">Leptothoe spongobia TAU-MAC 1115</name>
    <dbReference type="NCBI Taxonomy" id="1967444"/>
    <lineage>
        <taxon>Bacteria</taxon>
        <taxon>Bacillati</taxon>
        <taxon>Cyanobacteriota</taxon>
        <taxon>Cyanophyceae</taxon>
        <taxon>Nodosilineales</taxon>
        <taxon>Cymatolegaceae</taxon>
        <taxon>Leptothoe</taxon>
        <taxon>Leptothoe spongobia</taxon>
    </lineage>
</organism>
<reference evidence="1" key="1">
    <citation type="submission" date="2020-11" db="EMBL/GenBank/DDBJ databases">
        <authorList>
            <person name="Konstantinou D."/>
            <person name="Gkelis S."/>
            <person name="Popin R."/>
            <person name="Fewer D."/>
            <person name="Sivonen K."/>
        </authorList>
    </citation>
    <scope>NUCLEOTIDE SEQUENCE</scope>
    <source>
        <strain evidence="1">TAU-MAC 1115</strain>
    </source>
</reference>
<dbReference type="EMBL" id="JADOES010000050">
    <property type="protein sequence ID" value="MBT9317566.1"/>
    <property type="molecule type" value="Genomic_DNA"/>
</dbReference>
<protein>
    <submittedName>
        <fullName evidence="1">Uncharacterized protein</fullName>
    </submittedName>
</protein>
<dbReference type="SUPFAM" id="SSF52540">
    <property type="entry name" value="P-loop containing nucleoside triphosphate hydrolases"/>
    <property type="match status" value="1"/>
</dbReference>
<dbReference type="InterPro" id="IPR027417">
    <property type="entry name" value="P-loop_NTPase"/>
</dbReference>
<comment type="caution">
    <text evidence="1">The sequence shown here is derived from an EMBL/GenBank/DDBJ whole genome shotgun (WGS) entry which is preliminary data.</text>
</comment>
<dbReference type="Proteomes" id="UP000717364">
    <property type="component" value="Unassembled WGS sequence"/>
</dbReference>
<dbReference type="RefSeq" id="WP_215610628.1">
    <property type="nucleotide sequence ID" value="NZ_JADOES010000050.1"/>
</dbReference>